<dbReference type="EMBL" id="JZWT02000029">
    <property type="protein sequence ID" value="MFB6491330.1"/>
    <property type="molecule type" value="Genomic_DNA"/>
</dbReference>
<comment type="caution">
    <text evidence="1">The sequence shown here is derived from an EMBL/GenBank/DDBJ whole genome shotgun (WGS) entry which is preliminary data.</text>
</comment>
<dbReference type="Proteomes" id="UP000033636">
    <property type="component" value="Unassembled WGS sequence"/>
</dbReference>
<proteinExistence type="predicted"/>
<evidence type="ECO:0000313" key="2">
    <source>
        <dbReference type="Proteomes" id="UP000033636"/>
    </source>
</evidence>
<sequence length="170" mass="18925">MRAYLTQPDIYGDAVAFVAEDDLWLYSGGRAYRLTSDFGVVLRPRFSPDGRWIAFARLQQTDQGTLAEAYVIPAEGGEPRRLTYFGSAFTRVVGWTPDGRVLVQSDFKAPFSQWRELYAVSLDGSYEPLRLGPASALAYGPGGVVVLGRNTYDLPYWKRYRGRHQGGSSG</sequence>
<evidence type="ECO:0000313" key="1">
    <source>
        <dbReference type="EMBL" id="MFB6491330.1"/>
    </source>
</evidence>
<name>A0ACC6V2V3_9CREN</name>
<protein>
    <submittedName>
        <fullName evidence="1">Uncharacterized protein</fullName>
    </submittedName>
</protein>
<accession>A0ACC6V2V3</accession>
<reference evidence="1" key="1">
    <citation type="submission" date="2024-07" db="EMBL/GenBank/DDBJ databases">
        <title>Metagenome and Metagenome-Assembled Genomes of Archaea from a hot spring from the geothermal field of Los Azufres, Mexico.</title>
        <authorList>
            <person name="Marin-Paredes R."/>
            <person name="Martinez-Romero E."/>
            <person name="Servin-Garciduenas L.E."/>
        </authorList>
    </citation>
    <scope>NUCLEOTIDE SEQUENCE</scope>
</reference>
<organism evidence="1 2">
    <name type="scientific">Thermoproteus sp. AZ2</name>
    <dbReference type="NCBI Taxonomy" id="1609232"/>
    <lineage>
        <taxon>Archaea</taxon>
        <taxon>Thermoproteota</taxon>
        <taxon>Thermoprotei</taxon>
        <taxon>Thermoproteales</taxon>
        <taxon>Thermoproteaceae</taxon>
        <taxon>Thermoproteus</taxon>
    </lineage>
</organism>
<gene>
    <name evidence="1" type="ORF">TU35_008890</name>
</gene>